<accession>A0A9P5Q8I7</accession>
<feature type="transmembrane region" description="Helical" evidence="1">
    <location>
        <begin position="65"/>
        <end position="85"/>
    </location>
</feature>
<feature type="transmembrane region" description="Helical" evidence="1">
    <location>
        <begin position="97"/>
        <end position="115"/>
    </location>
</feature>
<keyword evidence="1" id="KW-0812">Transmembrane</keyword>
<feature type="transmembrane region" description="Helical" evidence="1">
    <location>
        <begin position="153"/>
        <end position="175"/>
    </location>
</feature>
<evidence type="ECO:0000313" key="3">
    <source>
        <dbReference type="Proteomes" id="UP000772434"/>
    </source>
</evidence>
<reference evidence="2" key="1">
    <citation type="submission" date="2020-11" db="EMBL/GenBank/DDBJ databases">
        <authorList>
            <consortium name="DOE Joint Genome Institute"/>
            <person name="Ahrendt S."/>
            <person name="Riley R."/>
            <person name="Andreopoulos W."/>
            <person name="Labutti K."/>
            <person name="Pangilinan J."/>
            <person name="Ruiz-Duenas F.J."/>
            <person name="Barrasa J.M."/>
            <person name="Sanchez-Garcia M."/>
            <person name="Camarero S."/>
            <person name="Miyauchi S."/>
            <person name="Serrano A."/>
            <person name="Linde D."/>
            <person name="Babiker R."/>
            <person name="Drula E."/>
            <person name="Ayuso-Fernandez I."/>
            <person name="Pacheco R."/>
            <person name="Padilla G."/>
            <person name="Ferreira P."/>
            <person name="Barriuso J."/>
            <person name="Kellner H."/>
            <person name="Castanera R."/>
            <person name="Alfaro M."/>
            <person name="Ramirez L."/>
            <person name="Pisabarro A.G."/>
            <person name="Kuo A."/>
            <person name="Tritt A."/>
            <person name="Lipzen A."/>
            <person name="He G."/>
            <person name="Yan M."/>
            <person name="Ng V."/>
            <person name="Cullen D."/>
            <person name="Martin F."/>
            <person name="Rosso M.-N."/>
            <person name="Henrissat B."/>
            <person name="Hibbett D."/>
            <person name="Martinez A.T."/>
            <person name="Grigoriev I.V."/>
        </authorList>
    </citation>
    <scope>NUCLEOTIDE SEQUENCE</scope>
    <source>
        <strain evidence="2">AH 40177</strain>
    </source>
</reference>
<comment type="caution">
    <text evidence="2">The sequence shown here is derived from an EMBL/GenBank/DDBJ whole genome shotgun (WGS) entry which is preliminary data.</text>
</comment>
<dbReference type="EMBL" id="JADNRY010000004">
    <property type="protein sequence ID" value="KAF9077246.1"/>
    <property type="molecule type" value="Genomic_DNA"/>
</dbReference>
<feature type="transmembrane region" description="Helical" evidence="1">
    <location>
        <begin position="25"/>
        <end position="45"/>
    </location>
</feature>
<feature type="transmembrane region" description="Helical" evidence="1">
    <location>
        <begin position="187"/>
        <end position="212"/>
    </location>
</feature>
<sequence length="217" mass="24876">MAKADFLPSSYHHYDEKHTHWAQRLIQFIIGISIILFLYLAYWPYRSWPYVTEGNSTNIAALTLVLGPINSHFFSFVLLSTGVLFSPDSPLWSKLAYLGHFFAAFVYTEGLWIPLSAFLNLVPWAESCLDLEPQSISEVQTAIPRIVWTFTAYTLYLFVNAAFRPLVIFTAWYIASYDHWRQKQLSFWGAVTEVAMVLWCGISVIPSLFWILTGSGI</sequence>
<dbReference type="Proteomes" id="UP000772434">
    <property type="component" value="Unassembled WGS sequence"/>
</dbReference>
<keyword evidence="3" id="KW-1185">Reference proteome</keyword>
<name>A0A9P5Q8I7_9AGAR</name>
<keyword evidence="1" id="KW-1133">Transmembrane helix</keyword>
<proteinExistence type="predicted"/>
<gene>
    <name evidence="2" type="ORF">BDP27DRAFT_1357369</name>
</gene>
<evidence type="ECO:0000313" key="2">
    <source>
        <dbReference type="EMBL" id="KAF9077246.1"/>
    </source>
</evidence>
<evidence type="ECO:0000256" key="1">
    <source>
        <dbReference type="SAM" id="Phobius"/>
    </source>
</evidence>
<protein>
    <submittedName>
        <fullName evidence="2">Uncharacterized protein</fullName>
    </submittedName>
</protein>
<dbReference type="AlphaFoldDB" id="A0A9P5Q8I7"/>
<organism evidence="2 3">
    <name type="scientific">Rhodocollybia butyracea</name>
    <dbReference type="NCBI Taxonomy" id="206335"/>
    <lineage>
        <taxon>Eukaryota</taxon>
        <taxon>Fungi</taxon>
        <taxon>Dikarya</taxon>
        <taxon>Basidiomycota</taxon>
        <taxon>Agaricomycotina</taxon>
        <taxon>Agaricomycetes</taxon>
        <taxon>Agaricomycetidae</taxon>
        <taxon>Agaricales</taxon>
        <taxon>Marasmiineae</taxon>
        <taxon>Omphalotaceae</taxon>
        <taxon>Rhodocollybia</taxon>
    </lineage>
</organism>
<keyword evidence="1" id="KW-0472">Membrane</keyword>